<evidence type="ECO:0000313" key="15">
    <source>
        <dbReference type="EMBL" id="CAD7225530.1"/>
    </source>
</evidence>
<keyword evidence="7" id="KW-0812">Transmembrane</keyword>
<evidence type="ECO:0000256" key="2">
    <source>
        <dbReference type="ARBA" id="ARBA00004115"/>
    </source>
</evidence>
<name>A0A7R8WAF4_9CRUS</name>
<dbReference type="OrthoDB" id="10055808at2759"/>
<evidence type="ECO:0000256" key="5">
    <source>
        <dbReference type="ARBA" id="ARBA00014387"/>
    </source>
</evidence>
<evidence type="ECO:0000256" key="9">
    <source>
        <dbReference type="ARBA" id="ARBA00022824"/>
    </source>
</evidence>
<evidence type="ECO:0000256" key="6">
    <source>
        <dbReference type="ARBA" id="ARBA00022499"/>
    </source>
</evidence>
<evidence type="ECO:0000256" key="13">
    <source>
        <dbReference type="ARBA" id="ARBA00023157"/>
    </source>
</evidence>
<evidence type="ECO:0000256" key="14">
    <source>
        <dbReference type="ARBA" id="ARBA00031791"/>
    </source>
</evidence>
<proteinExistence type="inferred from homology"/>
<protein>
    <recommendedName>
        <fullName evidence="5">Translocon-associated protein subunit delta</fullName>
    </recommendedName>
    <alternativeName>
        <fullName evidence="14">Signal sequence receptor subunit delta</fullName>
    </alternativeName>
</protein>
<comment type="similarity">
    <text evidence="3">Belongs to the TRAP-delta family.</text>
</comment>
<dbReference type="Pfam" id="PF05404">
    <property type="entry name" value="TRAP-delta"/>
    <property type="match status" value="1"/>
</dbReference>
<evidence type="ECO:0000256" key="3">
    <source>
        <dbReference type="ARBA" id="ARBA00009294"/>
    </source>
</evidence>
<keyword evidence="6" id="KW-1017">Isopeptide bond</keyword>
<evidence type="ECO:0000256" key="12">
    <source>
        <dbReference type="ARBA" id="ARBA00023136"/>
    </source>
</evidence>
<sequence length="166" mass="17827">MNTGLSVAWLLLVLCGVLQCGFCIRLTKEPRVYASADTTVGSKVAHIVELEVDHASEPLYALMADGSVRALVKSALDSNLVVLSFSHDPSNVPQGKQIVKVLDEAGLAAHRRAQRSGEEGAEPNPVLTFPLEIQGGYSGPWANSEFIALLVSGLVFYVAFSADRRF</sequence>
<comment type="function">
    <text evidence="1">TRAP proteins are part of a complex whose function is to bind calcium to the ER membrane and thereby regulate the retention of ER resident proteins.</text>
</comment>
<reference evidence="15" key="1">
    <citation type="submission" date="2020-11" db="EMBL/GenBank/DDBJ databases">
        <authorList>
            <person name="Tran Van P."/>
        </authorList>
    </citation>
    <scope>NUCLEOTIDE SEQUENCE</scope>
</reference>
<comment type="subcellular location">
    <subcellularLocation>
        <location evidence="2">Endoplasmic reticulum membrane</location>
        <topology evidence="2">Single-pass type I membrane protein</topology>
    </subcellularLocation>
</comment>
<dbReference type="PANTHER" id="PTHR12731:SF1">
    <property type="entry name" value="TRANSLOCON-ASSOCIATED PROTEIN SUBUNIT DELTA"/>
    <property type="match status" value="1"/>
</dbReference>
<dbReference type="InterPro" id="IPR008855">
    <property type="entry name" value="TRAP-delta"/>
</dbReference>
<keyword evidence="11" id="KW-1133">Transmembrane helix</keyword>
<keyword evidence="12" id="KW-0472">Membrane</keyword>
<keyword evidence="10" id="KW-0832">Ubl conjugation</keyword>
<evidence type="ECO:0000256" key="11">
    <source>
        <dbReference type="ARBA" id="ARBA00022989"/>
    </source>
</evidence>
<dbReference type="PANTHER" id="PTHR12731">
    <property type="entry name" value="TRANSLOCON-ASSOCIATED PROTEIN, DELTA SUBUNIT"/>
    <property type="match status" value="1"/>
</dbReference>
<keyword evidence="8" id="KW-0732">Signal</keyword>
<keyword evidence="13" id="KW-1015">Disulfide bond</keyword>
<evidence type="ECO:0000256" key="4">
    <source>
        <dbReference type="ARBA" id="ARBA00011819"/>
    </source>
</evidence>
<gene>
    <name evidence="15" type="ORF">CTOB1V02_LOCUS3468</name>
</gene>
<comment type="subunit">
    <text evidence="4">Heterotetramer of TRAP-alpha, TRAP-beta, TRAP-delta and TRAP-gamma.</text>
</comment>
<dbReference type="GO" id="GO:0005789">
    <property type="term" value="C:endoplasmic reticulum membrane"/>
    <property type="evidence" value="ECO:0007669"/>
    <property type="project" value="UniProtKB-SubCell"/>
</dbReference>
<dbReference type="AlphaFoldDB" id="A0A7R8WAF4"/>
<organism evidence="15">
    <name type="scientific">Cyprideis torosa</name>
    <dbReference type="NCBI Taxonomy" id="163714"/>
    <lineage>
        <taxon>Eukaryota</taxon>
        <taxon>Metazoa</taxon>
        <taxon>Ecdysozoa</taxon>
        <taxon>Arthropoda</taxon>
        <taxon>Crustacea</taxon>
        <taxon>Oligostraca</taxon>
        <taxon>Ostracoda</taxon>
        <taxon>Podocopa</taxon>
        <taxon>Podocopida</taxon>
        <taxon>Cytherocopina</taxon>
        <taxon>Cytheroidea</taxon>
        <taxon>Cytherideidae</taxon>
        <taxon>Cyprideis</taxon>
    </lineage>
</organism>
<accession>A0A7R8WAF4</accession>
<keyword evidence="9" id="KW-0256">Endoplasmic reticulum</keyword>
<evidence type="ECO:0000256" key="8">
    <source>
        <dbReference type="ARBA" id="ARBA00022729"/>
    </source>
</evidence>
<dbReference type="EMBL" id="OB660594">
    <property type="protein sequence ID" value="CAD7225530.1"/>
    <property type="molecule type" value="Genomic_DNA"/>
</dbReference>
<evidence type="ECO:0000256" key="10">
    <source>
        <dbReference type="ARBA" id="ARBA00022843"/>
    </source>
</evidence>
<evidence type="ECO:0000256" key="7">
    <source>
        <dbReference type="ARBA" id="ARBA00022692"/>
    </source>
</evidence>
<evidence type="ECO:0000256" key="1">
    <source>
        <dbReference type="ARBA" id="ARBA00002838"/>
    </source>
</evidence>